<sequence>MERKDFTRPVHVTTWMAVFLALVAALAAALVPQLKHAFIANAAFNGVILFVLAVGIAVNLRQVWRLQREVLWIEEFQHSAGGGSATGLQPVLLAPMARVLSNRRRGQAHLSPASTRSILDGVQIRLEEQRDLSRYLIGLLIFLGLLGTFWGLLATIRSIGEIIGSLSVGSDPVAMFEALKAKLDAPLGGMATSFSTSLFGLAGSLVVGFLDLQSGHAQNRFYNELEDWLSHMTKLPSGVGAEGEGNVPAYVQALLEQTAEGIERMQRSAAESERERRATAEHLGELNAQLTRLADLIGRESRDLSTLSTTQDELRALLRQLAQQPAQGAQFTEDLRAELRLLSRTIGAALGGAAGSKAD</sequence>
<protein>
    <submittedName>
        <fullName evidence="2">MotA</fullName>
    </submittedName>
</protein>
<dbReference type="HOGENOM" id="CLU_034730_0_0_4"/>
<dbReference type="EMBL" id="CP001281">
    <property type="protein sequence ID" value="ACR01962.1"/>
    <property type="molecule type" value="Genomic_DNA"/>
</dbReference>
<name>C4KCL4_THASP</name>
<keyword evidence="1" id="KW-0472">Membrane</keyword>
<dbReference type="OrthoDB" id="9794540at2"/>
<dbReference type="AlphaFoldDB" id="C4KCL4"/>
<reference evidence="3" key="1">
    <citation type="submission" date="2009-05" db="EMBL/GenBank/DDBJ databases">
        <title>Complete sequence of chromosome of Thauera sp. MZ1T.</title>
        <authorList>
            <consortium name="US DOE Joint Genome Institute"/>
            <person name="Lucas S."/>
            <person name="Copeland A."/>
            <person name="Lapidus A."/>
            <person name="Glavina del Rio T."/>
            <person name="Dalin E."/>
            <person name="Tice H."/>
            <person name="Bruce D."/>
            <person name="Goodwin L."/>
            <person name="Pitluck S."/>
            <person name="Sims D."/>
            <person name="Brettin T."/>
            <person name="Detter J.C."/>
            <person name="Han C."/>
            <person name="Larimer F."/>
            <person name="Land M."/>
            <person name="Hauser L."/>
            <person name="Kyrpides N."/>
            <person name="Mikhailova N."/>
            <person name="Sayler G.S."/>
        </authorList>
    </citation>
    <scope>NUCLEOTIDE SEQUENCE [LARGE SCALE GENOMIC DNA]</scope>
    <source>
        <strain evidence="3">MZ1T</strain>
    </source>
</reference>
<gene>
    <name evidence="2" type="ordered locus">Tmz1t_3368</name>
</gene>
<keyword evidence="3" id="KW-1185">Reference proteome</keyword>
<organism evidence="2 3">
    <name type="scientific">Thauera aminoaromatica</name>
    <dbReference type="NCBI Taxonomy" id="164330"/>
    <lineage>
        <taxon>Bacteria</taxon>
        <taxon>Pseudomonadati</taxon>
        <taxon>Pseudomonadota</taxon>
        <taxon>Betaproteobacteria</taxon>
        <taxon>Rhodocyclales</taxon>
        <taxon>Zoogloeaceae</taxon>
        <taxon>Thauera</taxon>
    </lineage>
</organism>
<dbReference type="Proteomes" id="UP000002186">
    <property type="component" value="Chromosome"/>
</dbReference>
<evidence type="ECO:0000256" key="1">
    <source>
        <dbReference type="SAM" id="Phobius"/>
    </source>
</evidence>
<dbReference type="RefSeq" id="WP_004298374.1">
    <property type="nucleotide sequence ID" value="NC_011662.2"/>
</dbReference>
<keyword evidence="1" id="KW-0812">Transmembrane</keyword>
<proteinExistence type="predicted"/>
<dbReference type="eggNOG" id="COG1511">
    <property type="taxonomic scope" value="Bacteria"/>
</dbReference>
<accession>C4KCL4</accession>
<feature type="transmembrane region" description="Helical" evidence="1">
    <location>
        <begin position="187"/>
        <end position="210"/>
    </location>
</feature>
<reference evidence="2 3" key="2">
    <citation type="journal article" date="2012" name="Stand. Genomic Sci.">
        <title>Complete genome sequence of Thauera aminoaromatica strain MZ1T.</title>
        <authorList>
            <person name="Jiang K."/>
            <person name="Sanseverino J."/>
            <person name="Chauhan A."/>
            <person name="Lucas S."/>
            <person name="Copeland A."/>
            <person name="Lapidus A."/>
            <person name="Del Rio T.G."/>
            <person name="Dalin E."/>
            <person name="Tice H."/>
            <person name="Bruce D."/>
            <person name="Goodwin L."/>
            <person name="Pitluck S."/>
            <person name="Sims D."/>
            <person name="Brettin T."/>
            <person name="Detter J.C."/>
            <person name="Han C."/>
            <person name="Chang Y.J."/>
            <person name="Larimer F."/>
            <person name="Land M."/>
            <person name="Hauser L."/>
            <person name="Kyrpides N.C."/>
            <person name="Mikhailova N."/>
            <person name="Moser S."/>
            <person name="Jegier P."/>
            <person name="Close D."/>
            <person name="Debruyn J.M."/>
            <person name="Wang Y."/>
            <person name="Layton A.C."/>
            <person name="Allen M.S."/>
            <person name="Sayler G.S."/>
        </authorList>
    </citation>
    <scope>NUCLEOTIDE SEQUENCE [LARGE SCALE GENOMIC DNA]</scope>
    <source>
        <strain evidence="2 3">MZ1T</strain>
    </source>
</reference>
<feature type="transmembrane region" description="Helical" evidence="1">
    <location>
        <begin position="12"/>
        <end position="31"/>
    </location>
</feature>
<dbReference type="KEGG" id="tmz:Tmz1t_3368"/>
<feature type="transmembrane region" description="Helical" evidence="1">
    <location>
        <begin position="135"/>
        <end position="156"/>
    </location>
</feature>
<evidence type="ECO:0000313" key="3">
    <source>
        <dbReference type="Proteomes" id="UP000002186"/>
    </source>
</evidence>
<keyword evidence="1" id="KW-1133">Transmembrane helix</keyword>
<dbReference type="STRING" id="85643.Tmz1t_3368"/>
<evidence type="ECO:0000313" key="2">
    <source>
        <dbReference type="EMBL" id="ACR01962.1"/>
    </source>
</evidence>
<feature type="transmembrane region" description="Helical" evidence="1">
    <location>
        <begin position="37"/>
        <end position="58"/>
    </location>
</feature>